<proteinExistence type="predicted"/>
<comment type="subcellular location">
    <subcellularLocation>
        <location evidence="1">Membrane</location>
        <topology evidence="1">Multi-pass membrane protein</topology>
    </subcellularLocation>
</comment>
<feature type="transmembrane region" description="Helical" evidence="5">
    <location>
        <begin position="80"/>
        <end position="105"/>
    </location>
</feature>
<keyword evidence="4 5" id="KW-0472">Membrane</keyword>
<name>A0A0W8E5S6_9ZZZZ</name>
<dbReference type="AlphaFoldDB" id="A0A0W8E5S6"/>
<accession>A0A0W8E5S6</accession>
<dbReference type="PANTHER" id="PTHR43483">
    <property type="entry name" value="MEMBRANE TRANSPORTER PROTEIN HI_0806-RELATED"/>
    <property type="match status" value="1"/>
</dbReference>
<gene>
    <name evidence="6" type="ORF">ASZ90_018858</name>
</gene>
<dbReference type="InterPro" id="IPR002781">
    <property type="entry name" value="TM_pro_TauE-like"/>
</dbReference>
<sequence>MGDTSILNKQSAGGLLIIISAGFLLYLLCGDQVPANSPPLTLTLGIVLLIGGLIAGLFGSLIGVGGGVILLPILHFWLGYPSPIAVGTSLLIVTFSSASGGYGHLIRKNVNIEAVKWTAPSAIGGVVLGSLLFTLLADDTPVLGLLLGIAFLIPAVLMICESIYPVRFKSSLDKLKINKRYMAAMGLIVGTLAGLLGLGGGYLLVPGLMYLFHLPVILTMGTSLSVVFPVSLIGSIFKLSGGYVDILAALIASAGTVVGAQIGAGSIKHFKPQTLKLAFSIYFFYISIKFITSYI</sequence>
<feature type="transmembrane region" description="Helical" evidence="5">
    <location>
        <begin position="181"/>
        <end position="204"/>
    </location>
</feature>
<dbReference type="GO" id="GO:0016020">
    <property type="term" value="C:membrane"/>
    <property type="evidence" value="ECO:0007669"/>
    <property type="project" value="UniProtKB-SubCell"/>
</dbReference>
<keyword evidence="3 5" id="KW-1133">Transmembrane helix</keyword>
<evidence type="ECO:0000256" key="3">
    <source>
        <dbReference type="ARBA" id="ARBA00022989"/>
    </source>
</evidence>
<organism evidence="6">
    <name type="scientific">hydrocarbon metagenome</name>
    <dbReference type="NCBI Taxonomy" id="938273"/>
    <lineage>
        <taxon>unclassified sequences</taxon>
        <taxon>metagenomes</taxon>
        <taxon>ecological metagenomes</taxon>
    </lineage>
</organism>
<feature type="transmembrane region" description="Helical" evidence="5">
    <location>
        <begin position="246"/>
        <end position="267"/>
    </location>
</feature>
<evidence type="ECO:0000256" key="1">
    <source>
        <dbReference type="ARBA" id="ARBA00004141"/>
    </source>
</evidence>
<feature type="transmembrane region" description="Helical" evidence="5">
    <location>
        <begin position="41"/>
        <end position="74"/>
    </location>
</feature>
<protein>
    <submittedName>
        <fullName evidence="6">Putative membrane protein</fullName>
    </submittedName>
</protein>
<feature type="transmembrane region" description="Helical" evidence="5">
    <location>
        <begin position="117"/>
        <end position="136"/>
    </location>
</feature>
<evidence type="ECO:0000256" key="2">
    <source>
        <dbReference type="ARBA" id="ARBA00022692"/>
    </source>
</evidence>
<feature type="transmembrane region" description="Helical" evidence="5">
    <location>
        <begin position="12"/>
        <end position="29"/>
    </location>
</feature>
<keyword evidence="2 5" id="KW-0812">Transmembrane</keyword>
<comment type="caution">
    <text evidence="6">The sequence shown here is derived from an EMBL/GenBank/DDBJ whole genome shotgun (WGS) entry which is preliminary data.</text>
</comment>
<feature type="transmembrane region" description="Helical" evidence="5">
    <location>
        <begin position="210"/>
        <end position="234"/>
    </location>
</feature>
<evidence type="ECO:0000313" key="6">
    <source>
        <dbReference type="EMBL" id="KUG03715.1"/>
    </source>
</evidence>
<evidence type="ECO:0000256" key="4">
    <source>
        <dbReference type="ARBA" id="ARBA00023136"/>
    </source>
</evidence>
<dbReference type="PANTHER" id="PTHR43483:SF3">
    <property type="entry name" value="MEMBRANE TRANSPORTER PROTEIN HI_0806-RELATED"/>
    <property type="match status" value="1"/>
</dbReference>
<dbReference type="Pfam" id="PF01925">
    <property type="entry name" value="TauE"/>
    <property type="match status" value="1"/>
</dbReference>
<evidence type="ECO:0000256" key="5">
    <source>
        <dbReference type="SAM" id="Phobius"/>
    </source>
</evidence>
<feature type="transmembrane region" description="Helical" evidence="5">
    <location>
        <begin position="273"/>
        <end position="292"/>
    </location>
</feature>
<feature type="transmembrane region" description="Helical" evidence="5">
    <location>
        <begin position="142"/>
        <end position="160"/>
    </location>
</feature>
<reference evidence="6" key="1">
    <citation type="journal article" date="2015" name="Proc. Natl. Acad. Sci. U.S.A.">
        <title>Networks of energetic and metabolic interactions define dynamics in microbial communities.</title>
        <authorList>
            <person name="Embree M."/>
            <person name="Liu J.K."/>
            <person name="Al-Bassam M.M."/>
            <person name="Zengler K."/>
        </authorList>
    </citation>
    <scope>NUCLEOTIDE SEQUENCE</scope>
</reference>
<dbReference type="EMBL" id="LNQE01001870">
    <property type="protein sequence ID" value="KUG03715.1"/>
    <property type="molecule type" value="Genomic_DNA"/>
</dbReference>